<proteinExistence type="predicted"/>
<protein>
    <submittedName>
        <fullName evidence="1">Uncharacterized protein</fullName>
    </submittedName>
</protein>
<evidence type="ECO:0000313" key="1">
    <source>
        <dbReference type="EnsemblPlants" id="AVESA.00010b.r2.4DG0777940.1.CDS"/>
    </source>
</evidence>
<dbReference type="Proteomes" id="UP001732700">
    <property type="component" value="Chromosome 4D"/>
</dbReference>
<organism evidence="1 2">
    <name type="scientific">Avena sativa</name>
    <name type="common">Oat</name>
    <dbReference type="NCBI Taxonomy" id="4498"/>
    <lineage>
        <taxon>Eukaryota</taxon>
        <taxon>Viridiplantae</taxon>
        <taxon>Streptophyta</taxon>
        <taxon>Embryophyta</taxon>
        <taxon>Tracheophyta</taxon>
        <taxon>Spermatophyta</taxon>
        <taxon>Magnoliopsida</taxon>
        <taxon>Liliopsida</taxon>
        <taxon>Poales</taxon>
        <taxon>Poaceae</taxon>
        <taxon>BOP clade</taxon>
        <taxon>Pooideae</taxon>
        <taxon>Poodae</taxon>
        <taxon>Poeae</taxon>
        <taxon>Poeae Chloroplast Group 1 (Aveneae type)</taxon>
        <taxon>Aveninae</taxon>
        <taxon>Avena</taxon>
    </lineage>
</organism>
<reference evidence="1" key="2">
    <citation type="submission" date="2025-09" db="UniProtKB">
        <authorList>
            <consortium name="EnsemblPlants"/>
        </authorList>
    </citation>
    <scope>IDENTIFICATION</scope>
</reference>
<dbReference type="EnsemblPlants" id="AVESA.00010b.r2.4DG0777940.1">
    <property type="protein sequence ID" value="AVESA.00010b.r2.4DG0777940.1.CDS"/>
    <property type="gene ID" value="AVESA.00010b.r2.4DG0777940"/>
</dbReference>
<name>A0ACD5X9R4_AVESA</name>
<accession>A0ACD5X9R4</accession>
<evidence type="ECO:0000313" key="2">
    <source>
        <dbReference type="Proteomes" id="UP001732700"/>
    </source>
</evidence>
<reference evidence="1" key="1">
    <citation type="submission" date="2021-05" db="EMBL/GenBank/DDBJ databases">
        <authorList>
            <person name="Scholz U."/>
            <person name="Mascher M."/>
            <person name="Fiebig A."/>
        </authorList>
    </citation>
    <scope>NUCLEOTIDE SEQUENCE [LARGE SCALE GENOMIC DNA]</scope>
</reference>
<keyword evidence="2" id="KW-1185">Reference proteome</keyword>
<sequence>MDAGGGDGNGLCFPYDVLLHILCQLPERDLARSRCICRTWRAIVNTHKFILRFPYFFPRHAFAGIFFSKVGYESSTSFFAPPGSPRLFYPHEATVRQSCNGLLLLEYGNNYYVLNPETTRFAHLPRLTPPLFVDAMSLAFDPAVSLHYDVFFLQKGMLAEPKEGEVPPLDKQQGEVVEEPMKKVVPLLVYSSRTGQWDNREFVPGRCAPGNLYDALTIKSMVRWGIVRSSTGPVNITKDDDYDNVGDDDDDDDDDDDEEEEGEEEEEDDDDDADDDDYDDEGDGYGYSWNSDEDNFIDVDGSAPNLGPPTWGHYCGIVGFHPHKNAVILIIRFAVVVYHLDTSRMQYLGNEHELMRDPVQHCCSMEGSFTYRPCYEDVLAPGPQISMTRQSNLLQAIRASRKRRGVVGEEQDEELLRNDVQAEDEEEEENEDFTQPGSHVETTNGRIWTPRGANSIPPAPPTHAAKIALIPSGDRNWLEAQFNKKDRVPNTILGSLLRHYYPQIVMDT</sequence>